<proteinExistence type="predicted"/>
<feature type="compositionally biased region" description="Acidic residues" evidence="1">
    <location>
        <begin position="527"/>
        <end position="536"/>
    </location>
</feature>
<feature type="region of interest" description="Disordered" evidence="1">
    <location>
        <begin position="1"/>
        <end position="30"/>
    </location>
</feature>
<evidence type="ECO:0000313" key="3">
    <source>
        <dbReference type="Proteomes" id="UP001215280"/>
    </source>
</evidence>
<evidence type="ECO:0000313" key="2">
    <source>
        <dbReference type="EMBL" id="KAJ7737790.1"/>
    </source>
</evidence>
<protein>
    <submittedName>
        <fullName evidence="2">Uncharacterized protein</fullName>
    </submittedName>
</protein>
<comment type="caution">
    <text evidence="2">The sequence shown here is derived from an EMBL/GenBank/DDBJ whole genome shotgun (WGS) entry which is preliminary data.</text>
</comment>
<gene>
    <name evidence="2" type="ORF">DFH07DRAFT_985363</name>
</gene>
<dbReference type="AlphaFoldDB" id="A0AAD7I939"/>
<sequence>MSMAEKLLCPMPNSPPSSLIMDDTELRSPPTVHNPELTPYAGAFFPSSQNLVVSGGTFTSVTNHDSSIPSGEPRPKIMEHTADATWIDFRRIPLGDIDLRRVIQLYTESGTVARQIGRGSVRRMYSARIRDVKSDMTVTLYEGKHAEEKWRQDIAKYSSLRSGTLSPFCGMPMQFTFVDNILTFVKTIEFWVGCVAPNGRLAHFVTGCISIFQSEAPVETEIVGMHILVSQINRYNPMPHFHECMESLSTPENIMLLNDPNQETGLIAAMELNHCHAICYSYLRLARSQRISAGAELRLGAVIYCPSDSLLEGSVEIASLTDGTAIVSGRCIDNPCFREIMEDGWTSCIDKTQFRGQGLLALSRLEITSDYEDYALLEKIYFRLQISRPTQESPRGYLFVCPKQYFRTGPTSFAWPDHPAYWALDPSGAGGLSEAEATRLEFPAIQLSTECEFECWDASVRVYAGIREFHEGRGFDPGSQAVAQHLGDRLFKLSSEAEPSFAHGEANRCAMSFDWTNMKLKNVDDAGAEDAEDDYSVDSHSEEYNNDSQLLPAPPTRARTPAIGNGMEDTLNTANTWDSRLEWIESSIHKRKAEADNSERLWKMARARENSLHLHRYGPIWEGRSPMHKRTEESKGNQQPKSQDVIWDLRCELRFALCEVKGMGWDINRNAASRAKNQSPRELLSQLTVSNQEKSFRRQPGFERIIDTVFPGDVPITRGLLRTRTHDYNH</sequence>
<name>A0AAD7I939_9AGAR</name>
<reference evidence="2" key="1">
    <citation type="submission" date="2023-03" db="EMBL/GenBank/DDBJ databases">
        <title>Massive genome expansion in bonnet fungi (Mycena s.s.) driven by repeated elements and novel gene families across ecological guilds.</title>
        <authorList>
            <consortium name="Lawrence Berkeley National Laboratory"/>
            <person name="Harder C.B."/>
            <person name="Miyauchi S."/>
            <person name="Viragh M."/>
            <person name="Kuo A."/>
            <person name="Thoen E."/>
            <person name="Andreopoulos B."/>
            <person name="Lu D."/>
            <person name="Skrede I."/>
            <person name="Drula E."/>
            <person name="Henrissat B."/>
            <person name="Morin E."/>
            <person name="Kohler A."/>
            <person name="Barry K."/>
            <person name="LaButti K."/>
            <person name="Morin E."/>
            <person name="Salamov A."/>
            <person name="Lipzen A."/>
            <person name="Mereny Z."/>
            <person name="Hegedus B."/>
            <person name="Baldrian P."/>
            <person name="Stursova M."/>
            <person name="Weitz H."/>
            <person name="Taylor A."/>
            <person name="Grigoriev I.V."/>
            <person name="Nagy L.G."/>
            <person name="Martin F."/>
            <person name="Kauserud H."/>
        </authorList>
    </citation>
    <scope>NUCLEOTIDE SEQUENCE</scope>
    <source>
        <strain evidence="2">CBHHK188m</strain>
    </source>
</reference>
<accession>A0AAD7I939</accession>
<keyword evidence="3" id="KW-1185">Reference proteome</keyword>
<dbReference type="EMBL" id="JARJLG010000141">
    <property type="protein sequence ID" value="KAJ7737790.1"/>
    <property type="molecule type" value="Genomic_DNA"/>
</dbReference>
<organism evidence="2 3">
    <name type="scientific">Mycena maculata</name>
    <dbReference type="NCBI Taxonomy" id="230809"/>
    <lineage>
        <taxon>Eukaryota</taxon>
        <taxon>Fungi</taxon>
        <taxon>Dikarya</taxon>
        <taxon>Basidiomycota</taxon>
        <taxon>Agaricomycotina</taxon>
        <taxon>Agaricomycetes</taxon>
        <taxon>Agaricomycetidae</taxon>
        <taxon>Agaricales</taxon>
        <taxon>Marasmiineae</taxon>
        <taxon>Mycenaceae</taxon>
        <taxon>Mycena</taxon>
    </lineage>
</organism>
<evidence type="ECO:0000256" key="1">
    <source>
        <dbReference type="SAM" id="MobiDB-lite"/>
    </source>
</evidence>
<feature type="region of interest" description="Disordered" evidence="1">
    <location>
        <begin position="527"/>
        <end position="568"/>
    </location>
</feature>
<dbReference type="Proteomes" id="UP001215280">
    <property type="component" value="Unassembled WGS sequence"/>
</dbReference>